<dbReference type="InterPro" id="IPR048519">
    <property type="entry name" value="Gfd2/YDR514C-like_C"/>
</dbReference>
<proteinExistence type="predicted"/>
<dbReference type="InParanoid" id="A0A151GSW8"/>
<dbReference type="AlphaFoldDB" id="A0A151GSW8"/>
<sequence length="504" mass="57086">MNDNILDANLEQLQQILGLPVRLRRPSEVENEQRDSVEKPTNFETDGEKWQTEHGHDSSDDLGASSSPAKLGGQPVTQATQDWSLANASHDSSSLRVGDINNAIIEFCPWAMIVRYPDRFIGKANKPRARPFFNNIMDGRKWDFFYLHDPIKTLDRPHLLVPTFQFEDFLDEINQKLSIALKIPMGENRRRFCLKFGKDGTPQPRFLQQSEGKRSLDNLIYPEASADDTSSFKTARKGEQDAFMDMLDKLNQYAQYKDKEQSALERAKKRASDRKEMMMKVQAYLDLEKKSPRRTVFICMDVEAIEFPPHPVSEVGIAILDTDTIRGTAVGESGSGWWNQIQACHIRTKEYSRLVNHKYVHGCPDAFDFGASSFATKGELVETIKSILAPYTNGRVDLVFVAHDTKQDVKFLSSIGMNVLKLPGMIGEIDTAVLHQEWCSSNESRSLRSVLNELGFENKNLHNAGNDAVYTMRAMIGLAVEQLRKEEAVAKNEEYVPAMMVGRK</sequence>
<evidence type="ECO:0000313" key="3">
    <source>
        <dbReference type="EMBL" id="KYK60161.1"/>
    </source>
</evidence>
<dbReference type="Proteomes" id="UP000076580">
    <property type="component" value="Chromosome 01"/>
</dbReference>
<dbReference type="PANTHER" id="PTHR28083:SF1">
    <property type="entry name" value="GOOD FOR FULL DBP5 ACTIVITY PROTEIN 2"/>
    <property type="match status" value="1"/>
</dbReference>
<dbReference type="RefSeq" id="XP_040659513.1">
    <property type="nucleotide sequence ID" value="XM_040798630.1"/>
</dbReference>
<feature type="compositionally biased region" description="Basic and acidic residues" evidence="1">
    <location>
        <begin position="46"/>
        <end position="59"/>
    </location>
</feature>
<organism evidence="3 4">
    <name type="scientific">Drechmeria coniospora</name>
    <name type="common">Nematophagous fungus</name>
    <name type="synonym">Meria coniospora</name>
    <dbReference type="NCBI Taxonomy" id="98403"/>
    <lineage>
        <taxon>Eukaryota</taxon>
        <taxon>Fungi</taxon>
        <taxon>Dikarya</taxon>
        <taxon>Ascomycota</taxon>
        <taxon>Pezizomycotina</taxon>
        <taxon>Sordariomycetes</taxon>
        <taxon>Hypocreomycetidae</taxon>
        <taxon>Hypocreales</taxon>
        <taxon>Ophiocordycipitaceae</taxon>
        <taxon>Drechmeria</taxon>
    </lineage>
</organism>
<dbReference type="STRING" id="98403.A0A151GSW8"/>
<feature type="region of interest" description="Disordered" evidence="1">
    <location>
        <begin position="21"/>
        <end position="75"/>
    </location>
</feature>
<dbReference type="InterPro" id="IPR040151">
    <property type="entry name" value="Gfd2/YDR514C-like"/>
</dbReference>
<reference evidence="3 4" key="1">
    <citation type="journal article" date="2016" name="Sci. Rep.">
        <title>Insights into Adaptations to a Near-Obligate Nematode Endoparasitic Lifestyle from the Finished Genome of Drechmeria coniospora.</title>
        <authorList>
            <person name="Zhang L."/>
            <person name="Zhou Z."/>
            <person name="Guo Q."/>
            <person name="Fokkens L."/>
            <person name="Miskei M."/>
            <person name="Pocsi I."/>
            <person name="Zhang W."/>
            <person name="Chen M."/>
            <person name="Wang L."/>
            <person name="Sun Y."/>
            <person name="Donzelli B.G."/>
            <person name="Gibson D.M."/>
            <person name="Nelson D.R."/>
            <person name="Luo J.G."/>
            <person name="Rep M."/>
            <person name="Liu H."/>
            <person name="Yang S."/>
            <person name="Wang J."/>
            <person name="Krasnoff S.B."/>
            <person name="Xu Y."/>
            <person name="Molnar I."/>
            <person name="Lin M."/>
        </authorList>
    </citation>
    <scope>NUCLEOTIDE SEQUENCE [LARGE SCALE GENOMIC DNA]</scope>
    <source>
        <strain evidence="3 4">ARSEF 6962</strain>
    </source>
</reference>
<dbReference type="InterPro" id="IPR012337">
    <property type="entry name" value="RNaseH-like_sf"/>
</dbReference>
<dbReference type="PANTHER" id="PTHR28083">
    <property type="entry name" value="GOOD FOR FULL DBP5 ACTIVITY PROTEIN 2"/>
    <property type="match status" value="1"/>
</dbReference>
<dbReference type="EMBL" id="LAYC01000001">
    <property type="protein sequence ID" value="KYK60161.1"/>
    <property type="molecule type" value="Genomic_DNA"/>
</dbReference>
<feature type="domain" description="Gfd2/YDR514C-like C-terminal" evidence="2">
    <location>
        <begin position="296"/>
        <end position="477"/>
    </location>
</feature>
<dbReference type="SUPFAM" id="SSF53098">
    <property type="entry name" value="Ribonuclease H-like"/>
    <property type="match status" value="1"/>
</dbReference>
<accession>A0A151GSW8</accession>
<gene>
    <name evidence="3" type="ORF">DCS_01296</name>
</gene>
<dbReference type="FunCoup" id="A0A151GSW8">
    <property type="interactions" value="33"/>
</dbReference>
<keyword evidence="4" id="KW-1185">Reference proteome</keyword>
<dbReference type="Gene3D" id="3.30.420.10">
    <property type="entry name" value="Ribonuclease H-like superfamily/Ribonuclease H"/>
    <property type="match status" value="1"/>
</dbReference>
<dbReference type="GO" id="GO:0003676">
    <property type="term" value="F:nucleic acid binding"/>
    <property type="evidence" value="ECO:0007669"/>
    <property type="project" value="InterPro"/>
</dbReference>
<evidence type="ECO:0000259" key="2">
    <source>
        <dbReference type="Pfam" id="PF21762"/>
    </source>
</evidence>
<dbReference type="InterPro" id="IPR036397">
    <property type="entry name" value="RNaseH_sf"/>
</dbReference>
<feature type="compositionally biased region" description="Basic and acidic residues" evidence="1">
    <location>
        <begin position="25"/>
        <end position="38"/>
    </location>
</feature>
<dbReference type="GO" id="GO:0005634">
    <property type="term" value="C:nucleus"/>
    <property type="evidence" value="ECO:0007669"/>
    <property type="project" value="TreeGrafter"/>
</dbReference>
<dbReference type="Pfam" id="PF21762">
    <property type="entry name" value="DEDDh_C"/>
    <property type="match status" value="1"/>
</dbReference>
<comment type="caution">
    <text evidence="3">The sequence shown here is derived from an EMBL/GenBank/DDBJ whole genome shotgun (WGS) entry which is preliminary data.</text>
</comment>
<evidence type="ECO:0000313" key="4">
    <source>
        <dbReference type="Proteomes" id="UP000076580"/>
    </source>
</evidence>
<name>A0A151GSW8_DRECN</name>
<dbReference type="GeneID" id="63713939"/>
<evidence type="ECO:0000256" key="1">
    <source>
        <dbReference type="SAM" id="MobiDB-lite"/>
    </source>
</evidence>
<protein>
    <recommendedName>
        <fullName evidence="2">Gfd2/YDR514C-like C-terminal domain-containing protein</fullName>
    </recommendedName>
</protein>